<dbReference type="Pfam" id="PF00583">
    <property type="entry name" value="Acetyltransf_1"/>
    <property type="match status" value="1"/>
</dbReference>
<dbReference type="PANTHER" id="PTHR13947">
    <property type="entry name" value="GNAT FAMILY N-ACETYLTRANSFERASE"/>
    <property type="match status" value="1"/>
</dbReference>
<dbReference type="Gene3D" id="3.40.630.30">
    <property type="match status" value="1"/>
</dbReference>
<dbReference type="PANTHER" id="PTHR13947:SF37">
    <property type="entry name" value="LD18367P"/>
    <property type="match status" value="1"/>
</dbReference>
<reference evidence="3 4" key="1">
    <citation type="submission" date="2022-04" db="EMBL/GenBank/DDBJ databases">
        <title>Genome diversity in the genus Frankia.</title>
        <authorList>
            <person name="Carlos-Shanley C."/>
            <person name="Hahn D."/>
        </authorList>
    </citation>
    <scope>NUCLEOTIDE SEQUENCE [LARGE SCALE GENOMIC DNA]</scope>
    <source>
        <strain evidence="3 4">Ag45/Mut15</strain>
    </source>
</reference>
<protein>
    <submittedName>
        <fullName evidence="3">GNAT family N-acetyltransferase</fullName>
    </submittedName>
</protein>
<dbReference type="SUPFAM" id="SSF55729">
    <property type="entry name" value="Acyl-CoA N-acyltransferases (Nat)"/>
    <property type="match status" value="1"/>
</dbReference>
<comment type="caution">
    <text evidence="3">The sequence shown here is derived from an EMBL/GenBank/DDBJ whole genome shotgun (WGS) entry which is preliminary data.</text>
</comment>
<gene>
    <name evidence="3" type="ORF">MXD59_22225</name>
</gene>
<keyword evidence="4" id="KW-1185">Reference proteome</keyword>
<dbReference type="InterPro" id="IPR016181">
    <property type="entry name" value="Acyl_CoA_acyltransferase"/>
</dbReference>
<organism evidence="3 4">
    <name type="scientific">Frankia umida</name>
    <dbReference type="NCBI Taxonomy" id="573489"/>
    <lineage>
        <taxon>Bacteria</taxon>
        <taxon>Bacillati</taxon>
        <taxon>Actinomycetota</taxon>
        <taxon>Actinomycetes</taxon>
        <taxon>Frankiales</taxon>
        <taxon>Frankiaceae</taxon>
        <taxon>Frankia</taxon>
    </lineage>
</organism>
<feature type="domain" description="N-acetyltransferase" evidence="2">
    <location>
        <begin position="7"/>
        <end position="152"/>
    </location>
</feature>
<evidence type="ECO:0000313" key="4">
    <source>
        <dbReference type="Proteomes" id="UP001201873"/>
    </source>
</evidence>
<proteinExistence type="predicted"/>
<keyword evidence="1" id="KW-0808">Transferase</keyword>
<evidence type="ECO:0000259" key="2">
    <source>
        <dbReference type="PROSITE" id="PS51186"/>
    </source>
</evidence>
<dbReference type="RefSeq" id="WP_248826553.1">
    <property type="nucleotide sequence ID" value="NZ_JALKFT010000034.1"/>
</dbReference>
<evidence type="ECO:0000256" key="1">
    <source>
        <dbReference type="ARBA" id="ARBA00022679"/>
    </source>
</evidence>
<accession>A0ABT0K404</accession>
<sequence length="170" mass="18753">MSAERIADVRLERVAVEETFGLRQRVLRPSLTVGEVETPGDRNADTAHVIVRLLGGEVVGTGTVIRQESPWGEAGWRLRWMAVDVDHRRRGVGAHLLAALIEYAGARGGGILWCNARLLAVPFYERAGFVVRGQPWDDREAGSTVAMRREASHSTGQARIVAREQLGFRS</sequence>
<dbReference type="InterPro" id="IPR000182">
    <property type="entry name" value="GNAT_dom"/>
</dbReference>
<dbReference type="Proteomes" id="UP001201873">
    <property type="component" value="Unassembled WGS sequence"/>
</dbReference>
<dbReference type="CDD" id="cd04301">
    <property type="entry name" value="NAT_SF"/>
    <property type="match status" value="1"/>
</dbReference>
<dbReference type="PROSITE" id="PS51186">
    <property type="entry name" value="GNAT"/>
    <property type="match status" value="1"/>
</dbReference>
<name>A0ABT0K404_9ACTN</name>
<evidence type="ECO:0000313" key="3">
    <source>
        <dbReference type="EMBL" id="MCK9878452.1"/>
    </source>
</evidence>
<dbReference type="EMBL" id="JALKFT010000034">
    <property type="protein sequence ID" value="MCK9878452.1"/>
    <property type="molecule type" value="Genomic_DNA"/>
</dbReference>
<dbReference type="InterPro" id="IPR050769">
    <property type="entry name" value="NAT_camello-type"/>
</dbReference>